<dbReference type="Proteomes" id="UP000827976">
    <property type="component" value="Chromosome 8"/>
</dbReference>
<comment type="caution">
    <text evidence="1">The sequence shown here is derived from an EMBL/GenBank/DDBJ whole genome shotgun (WGS) entry which is preliminary data.</text>
</comment>
<organism evidence="1 2">
    <name type="scientific">Dioscorea alata</name>
    <name type="common">Purple yam</name>
    <dbReference type="NCBI Taxonomy" id="55571"/>
    <lineage>
        <taxon>Eukaryota</taxon>
        <taxon>Viridiplantae</taxon>
        <taxon>Streptophyta</taxon>
        <taxon>Embryophyta</taxon>
        <taxon>Tracheophyta</taxon>
        <taxon>Spermatophyta</taxon>
        <taxon>Magnoliopsida</taxon>
        <taxon>Liliopsida</taxon>
        <taxon>Dioscoreales</taxon>
        <taxon>Dioscoreaceae</taxon>
        <taxon>Dioscorea</taxon>
    </lineage>
</organism>
<reference evidence="2" key="1">
    <citation type="journal article" date="2022" name="Nat. Commun.">
        <title>Chromosome evolution and the genetic basis of agronomically important traits in greater yam.</title>
        <authorList>
            <person name="Bredeson J.V."/>
            <person name="Lyons J.B."/>
            <person name="Oniyinde I.O."/>
            <person name="Okereke N.R."/>
            <person name="Kolade O."/>
            <person name="Nnabue I."/>
            <person name="Nwadili C.O."/>
            <person name="Hribova E."/>
            <person name="Parker M."/>
            <person name="Nwogha J."/>
            <person name="Shu S."/>
            <person name="Carlson J."/>
            <person name="Kariba R."/>
            <person name="Muthemba S."/>
            <person name="Knop K."/>
            <person name="Barton G.J."/>
            <person name="Sherwood A.V."/>
            <person name="Lopez-Montes A."/>
            <person name="Asiedu R."/>
            <person name="Jamnadass R."/>
            <person name="Muchugi A."/>
            <person name="Goodstein D."/>
            <person name="Egesi C.N."/>
            <person name="Featherston J."/>
            <person name="Asfaw A."/>
            <person name="Simpson G.G."/>
            <person name="Dolezel J."/>
            <person name="Hendre P.S."/>
            <person name="Van Deynze A."/>
            <person name="Kumar P.L."/>
            <person name="Obidiegwu J.E."/>
            <person name="Bhattacharjee R."/>
            <person name="Rokhsar D.S."/>
        </authorList>
    </citation>
    <scope>NUCLEOTIDE SEQUENCE [LARGE SCALE GENOMIC DNA]</scope>
    <source>
        <strain evidence="2">cv. TDa95/00328</strain>
    </source>
</reference>
<evidence type="ECO:0000313" key="2">
    <source>
        <dbReference type="Proteomes" id="UP000827976"/>
    </source>
</evidence>
<dbReference type="EMBL" id="CM037018">
    <property type="protein sequence ID" value="KAH7674501.1"/>
    <property type="molecule type" value="Genomic_DNA"/>
</dbReference>
<evidence type="ECO:0000313" key="1">
    <source>
        <dbReference type="EMBL" id="KAH7674501.1"/>
    </source>
</evidence>
<protein>
    <submittedName>
        <fullName evidence="1">Uncharacterized protein</fullName>
    </submittedName>
</protein>
<name>A0ACB7VK89_DIOAL</name>
<sequence length="114" mass="12819">MPTYCGLTHVISKSKVVLNTSSIGSLSQLNLNMIPIFLAKIVGSAFCFRALKNLFLFDVQENQLVSVCIESFYLFLRSVLDMYLLIMLSIKVVHVSSLLMDSLLRESYYVCGLV</sequence>
<keyword evidence="2" id="KW-1185">Reference proteome</keyword>
<proteinExistence type="predicted"/>
<accession>A0ACB7VK89</accession>
<gene>
    <name evidence="1" type="ORF">IHE45_08G077600</name>
</gene>